<dbReference type="PANTHER" id="PTHR15364:SF0">
    <property type="entry name" value="2'-DEOXYNUCLEOSIDE 5'-PHOSPHATE N-HYDROLASE 1"/>
    <property type="match status" value="1"/>
</dbReference>
<dbReference type="InterPro" id="IPR007710">
    <property type="entry name" value="Nucleoside_deoxyribTrfase"/>
</dbReference>
<dbReference type="PATRIC" id="fig|1221538.3.peg.292"/>
<comment type="caution">
    <text evidence="1">The sequence shown here is derived from an EMBL/GenBank/DDBJ whole genome shotgun (WGS) entry which is preliminary data.</text>
</comment>
<dbReference type="GO" id="GO:0009159">
    <property type="term" value="P:deoxyribonucleoside monophosphate catabolic process"/>
    <property type="evidence" value="ECO:0007669"/>
    <property type="project" value="TreeGrafter"/>
</dbReference>
<accession>W9EII5</accession>
<dbReference type="EMBL" id="ALXG01000013">
    <property type="protein sequence ID" value="ETO40825.1"/>
    <property type="molecule type" value="Genomic_DNA"/>
</dbReference>
<reference evidence="1 2" key="1">
    <citation type="submission" date="2012-08" db="EMBL/GenBank/DDBJ databases">
        <title>Genome sequencing of Lactobacillus florum 8D.</title>
        <authorList>
            <person name="Kim E.B."/>
            <person name="Marco M.L."/>
        </authorList>
    </citation>
    <scope>NUCLEOTIDE SEQUENCE [LARGE SCALE GENOMIC DNA]</scope>
    <source>
        <strain evidence="1 2">8D</strain>
    </source>
</reference>
<dbReference type="Proteomes" id="UP000019474">
    <property type="component" value="Unassembled WGS sequence"/>
</dbReference>
<dbReference type="Pfam" id="PF05014">
    <property type="entry name" value="Nuc_deoxyrib_tr"/>
    <property type="match status" value="1"/>
</dbReference>
<dbReference type="OrthoDB" id="397706at2"/>
<dbReference type="SUPFAM" id="SSF52309">
    <property type="entry name" value="N-(deoxy)ribosyltransferase-like"/>
    <property type="match status" value="1"/>
</dbReference>
<dbReference type="InterPro" id="IPR051239">
    <property type="entry name" value="2'-dNMP_N-hydrolase"/>
</dbReference>
<dbReference type="GO" id="GO:0070694">
    <property type="term" value="F:5-hydroxymethyl-dUMP N-hydrolase activity"/>
    <property type="evidence" value="ECO:0007669"/>
    <property type="project" value="TreeGrafter"/>
</dbReference>
<dbReference type="Gene3D" id="3.40.50.450">
    <property type="match status" value="1"/>
</dbReference>
<proteinExistence type="predicted"/>
<dbReference type="AlphaFoldDB" id="W9EII5"/>
<evidence type="ECO:0000313" key="1">
    <source>
        <dbReference type="EMBL" id="ETO40825.1"/>
    </source>
</evidence>
<protein>
    <submittedName>
        <fullName evidence="1">Purine trans deoxyribosylase (Nucleoside deoxyribosyltransferase-I)</fullName>
    </submittedName>
</protein>
<keyword evidence="1" id="KW-0808">Transferase</keyword>
<dbReference type="PANTHER" id="PTHR15364">
    <property type="entry name" value="2'-DEOXYNUCLEOSIDE 5'-PHOSPHATE N-HYDROLASE 1"/>
    <property type="match status" value="1"/>
</dbReference>
<dbReference type="RefSeq" id="WP_009166862.1">
    <property type="nucleotide sequence ID" value="NZ_ALXG01000013.1"/>
</dbReference>
<name>W9EII5_9LACO</name>
<keyword evidence="2" id="KW-1185">Reference proteome</keyword>
<gene>
    <name evidence="1" type="ORF">B808_284</name>
</gene>
<dbReference type="GO" id="GO:0016740">
    <property type="term" value="F:transferase activity"/>
    <property type="evidence" value="ECO:0007669"/>
    <property type="project" value="UniProtKB-KW"/>
</dbReference>
<sequence>MAKIYLASPFFDAEQVTRIEKIEQALAQNPTVTSYFSPRKYKLQGDYQEFTKPWAQAIYRVDMEHLMAADAVLAIVDFVDDQVDSGTAYEIGAAVQMKKPVIVFQEKTATVNLMISESLQAYLKDPAAVAEYDFEKLPRSEYEGPRI</sequence>
<organism evidence="1 2">
    <name type="scientific">Fructilactobacillus florum 8D</name>
    <dbReference type="NCBI Taxonomy" id="1221538"/>
    <lineage>
        <taxon>Bacteria</taxon>
        <taxon>Bacillati</taxon>
        <taxon>Bacillota</taxon>
        <taxon>Bacilli</taxon>
        <taxon>Lactobacillales</taxon>
        <taxon>Lactobacillaceae</taxon>
        <taxon>Fructilactobacillus</taxon>
    </lineage>
</organism>
<evidence type="ECO:0000313" key="2">
    <source>
        <dbReference type="Proteomes" id="UP000019474"/>
    </source>
</evidence>